<dbReference type="FunCoup" id="H2ZZK3">
    <property type="interactions" value="696"/>
</dbReference>
<dbReference type="GO" id="GO:0008333">
    <property type="term" value="P:endosome to lysosome transport"/>
    <property type="evidence" value="ECO:0007669"/>
    <property type="project" value="TreeGrafter"/>
</dbReference>
<dbReference type="GeneTree" id="ENSGT00940000159363"/>
<dbReference type="PROSITE" id="PS51419">
    <property type="entry name" value="RAB"/>
    <property type="match status" value="1"/>
</dbReference>
<dbReference type="SUPFAM" id="SSF52540">
    <property type="entry name" value="P-loop containing nucleoside triphosphate hydrolases"/>
    <property type="match status" value="1"/>
</dbReference>
<evidence type="ECO:0000256" key="7">
    <source>
        <dbReference type="RuleBase" id="RU367128"/>
    </source>
</evidence>
<dbReference type="GO" id="GO:0016020">
    <property type="term" value="C:membrane"/>
    <property type="evidence" value="ECO:0007669"/>
    <property type="project" value="UniProtKB-SubCell"/>
</dbReference>
<evidence type="ECO:0000256" key="3">
    <source>
        <dbReference type="ARBA" id="ARBA00023134"/>
    </source>
</evidence>
<dbReference type="InParanoid" id="H2ZZK3"/>
<dbReference type="InterPro" id="IPR001806">
    <property type="entry name" value="Small_GTPase"/>
</dbReference>
<evidence type="ECO:0000256" key="5">
    <source>
        <dbReference type="ARBA" id="ARBA00023289"/>
    </source>
</evidence>
<reference evidence="8" key="2">
    <citation type="submission" date="2025-08" db="UniProtKB">
        <authorList>
            <consortium name="Ensembl"/>
        </authorList>
    </citation>
    <scope>IDENTIFICATION</scope>
</reference>
<dbReference type="GO" id="GO:0090385">
    <property type="term" value="P:phagosome-lysosome fusion"/>
    <property type="evidence" value="ECO:0007669"/>
    <property type="project" value="TreeGrafter"/>
</dbReference>
<dbReference type="SMART" id="SM00173">
    <property type="entry name" value="RAS"/>
    <property type="match status" value="1"/>
</dbReference>
<keyword evidence="4 7" id="KW-0449">Lipoprotein</keyword>
<comment type="subcellular location">
    <subcellularLocation>
        <location evidence="6">Endomembrane system</location>
        <topology evidence="6">Lipid-anchor</topology>
        <orientation evidence="6">Cytoplasmic side</orientation>
    </subcellularLocation>
    <subcellularLocation>
        <location evidence="7">Membrane</location>
        <topology evidence="7">Lipid-anchor</topology>
    </subcellularLocation>
</comment>
<dbReference type="Ensembl" id="ENSLACT00000002846.2">
    <property type="protein sequence ID" value="ENSLACP00000002824.2"/>
    <property type="gene ID" value="ENSLACG00000002523.2"/>
</dbReference>
<dbReference type="GO" id="GO:0005525">
    <property type="term" value="F:GTP binding"/>
    <property type="evidence" value="ECO:0007669"/>
    <property type="project" value="UniProtKB-UniRule"/>
</dbReference>
<dbReference type="Pfam" id="PF00071">
    <property type="entry name" value="Ras"/>
    <property type="match status" value="1"/>
</dbReference>
<dbReference type="NCBIfam" id="TIGR00231">
    <property type="entry name" value="small_GTP"/>
    <property type="match status" value="1"/>
</dbReference>
<dbReference type="PANTHER" id="PTHR47981">
    <property type="entry name" value="RAB FAMILY"/>
    <property type="match status" value="1"/>
</dbReference>
<dbReference type="Proteomes" id="UP000008672">
    <property type="component" value="Unassembled WGS sequence"/>
</dbReference>
<dbReference type="OrthoDB" id="245989at2759"/>
<accession>H2ZZK3</accession>
<keyword evidence="9" id="KW-1185">Reference proteome</keyword>
<keyword evidence="5 7" id="KW-0636">Prenylation</keyword>
<dbReference type="Bgee" id="ENSLACG00000002523">
    <property type="expression patterns" value="Expressed in chordate pharynx and 5 other cell types or tissues"/>
</dbReference>
<dbReference type="InterPro" id="IPR005225">
    <property type="entry name" value="Small_GTP-bd"/>
</dbReference>
<dbReference type="PRINTS" id="PR00449">
    <property type="entry name" value="RASTRNSFRMNG"/>
</dbReference>
<proteinExistence type="inferred from homology"/>
<name>H2ZZK3_LATCH</name>
<gene>
    <name evidence="8" type="primary">RAB29</name>
</gene>
<dbReference type="AlphaFoldDB" id="H2ZZK3"/>
<evidence type="ECO:0000313" key="8">
    <source>
        <dbReference type="Ensembl" id="ENSLACP00000002824.2"/>
    </source>
</evidence>
<dbReference type="PANTHER" id="PTHR47981:SF42">
    <property type="entry name" value="RAS-RELATED PROTEIN RAB-7L1-LIKE ISOFORM X1"/>
    <property type="match status" value="1"/>
</dbReference>
<dbReference type="KEGG" id="lcm:102363893"/>
<dbReference type="Gene3D" id="3.40.50.300">
    <property type="entry name" value="P-loop containing nucleotide triphosphate hydrolases"/>
    <property type="match status" value="1"/>
</dbReference>
<keyword evidence="3 7" id="KW-0342">GTP-binding</keyword>
<evidence type="ECO:0000313" key="9">
    <source>
        <dbReference type="Proteomes" id="UP000008672"/>
    </source>
</evidence>
<dbReference type="PROSITE" id="PS51421">
    <property type="entry name" value="RAS"/>
    <property type="match status" value="1"/>
</dbReference>
<dbReference type="GeneID" id="102363893"/>
<dbReference type="SMART" id="SM00176">
    <property type="entry name" value="RAN"/>
    <property type="match status" value="1"/>
</dbReference>
<dbReference type="CDD" id="cd04107">
    <property type="entry name" value="Rab32_Rab38"/>
    <property type="match status" value="1"/>
</dbReference>
<dbReference type="OMA" id="NNFIGWT"/>
<evidence type="ECO:0000256" key="2">
    <source>
        <dbReference type="ARBA" id="ARBA00022741"/>
    </source>
</evidence>
<keyword evidence="2 7" id="KW-0547">Nucleotide-binding</keyword>
<evidence type="ECO:0000256" key="6">
    <source>
        <dbReference type="ARBA" id="ARBA00046278"/>
    </source>
</evidence>
<reference evidence="8" key="3">
    <citation type="submission" date="2025-09" db="UniProtKB">
        <authorList>
            <consortium name="Ensembl"/>
        </authorList>
    </citation>
    <scope>IDENTIFICATION</scope>
</reference>
<dbReference type="EMBL" id="AFYH01224377">
    <property type="status" value="NOT_ANNOTATED_CDS"/>
    <property type="molecule type" value="Genomic_DNA"/>
</dbReference>
<comment type="similarity">
    <text evidence="1 7">Belongs to the small GTPase superfamily. Rab family.</text>
</comment>
<dbReference type="GO" id="GO:0005770">
    <property type="term" value="C:late endosome"/>
    <property type="evidence" value="ECO:0007669"/>
    <property type="project" value="TreeGrafter"/>
</dbReference>
<reference evidence="9" key="1">
    <citation type="submission" date="2011-08" db="EMBL/GenBank/DDBJ databases">
        <title>The draft genome of Latimeria chalumnae.</title>
        <authorList>
            <person name="Di Palma F."/>
            <person name="Alfoldi J."/>
            <person name="Johnson J."/>
            <person name="Berlin A."/>
            <person name="Gnerre S."/>
            <person name="Jaffe D."/>
            <person name="MacCallum I."/>
            <person name="Young S."/>
            <person name="Walker B.J."/>
            <person name="Lander E."/>
            <person name="Lindblad-Toh K."/>
        </authorList>
    </citation>
    <scope>NUCLEOTIDE SEQUENCE [LARGE SCALE GENOMIC DNA]</scope>
    <source>
        <strain evidence="9">Wild caught</strain>
    </source>
</reference>
<protein>
    <recommendedName>
        <fullName evidence="7">Ras-related protein Rab</fullName>
    </recommendedName>
</protein>
<dbReference type="EMBL" id="AFYH01224378">
    <property type="status" value="NOT_ANNOTATED_CDS"/>
    <property type="molecule type" value="Genomic_DNA"/>
</dbReference>
<dbReference type="InterPro" id="IPR027417">
    <property type="entry name" value="P-loop_NTPase"/>
</dbReference>
<dbReference type="InterPro" id="IPR030697">
    <property type="entry name" value="Rab29/Rab38/Rab32"/>
</dbReference>
<dbReference type="PROSITE" id="PS51417">
    <property type="entry name" value="ARF"/>
    <property type="match status" value="1"/>
</dbReference>
<evidence type="ECO:0000256" key="1">
    <source>
        <dbReference type="ARBA" id="ARBA00006270"/>
    </source>
</evidence>
<dbReference type="GO" id="GO:0005764">
    <property type="term" value="C:lysosome"/>
    <property type="evidence" value="ECO:0007669"/>
    <property type="project" value="TreeGrafter"/>
</dbReference>
<dbReference type="PROSITE" id="PS51420">
    <property type="entry name" value="RHO"/>
    <property type="match status" value="1"/>
</dbReference>
<dbReference type="SMART" id="SM00175">
    <property type="entry name" value="RAB"/>
    <property type="match status" value="1"/>
</dbReference>
<comment type="function">
    <text evidence="7">The small GTPases Rab are key regulators in vesicle trafficking.</text>
</comment>
<dbReference type="GO" id="GO:0045335">
    <property type="term" value="C:phagocytic vesicle"/>
    <property type="evidence" value="ECO:0007669"/>
    <property type="project" value="TreeGrafter"/>
</dbReference>
<dbReference type="GO" id="GO:0003924">
    <property type="term" value="F:GTPase activity"/>
    <property type="evidence" value="ECO:0007669"/>
    <property type="project" value="UniProtKB-UniRule"/>
</dbReference>
<dbReference type="FunFam" id="3.40.50.300:FF:000222">
    <property type="entry name" value="RAB32, member RAS oncogene family"/>
    <property type="match status" value="1"/>
</dbReference>
<dbReference type="SMART" id="SM00174">
    <property type="entry name" value="RHO"/>
    <property type="match status" value="1"/>
</dbReference>
<dbReference type="HOGENOM" id="CLU_041217_10_6_1"/>
<sequence length="206" mass="23357">MRSHDYLFKVLLIGDAAVGKTSLVQRYTNDSFSKHYKSTVGVDFALKVLQWSDTETVRLQLWDIAGQERFTSMTRLYYKEASACIIMFDVTSKNTFQNCLKWKRDLDSKVTLPNGHPVPCMLLANKSDLSPWAVTVEEVERFSKESGFIGWIETSVKENKNIHESMRVIVENIMAKDSMNSVLPCQGDYINLKAAEASDALQHGCC</sequence>
<organism evidence="8 9">
    <name type="scientific">Latimeria chalumnae</name>
    <name type="common">Coelacanth</name>
    <dbReference type="NCBI Taxonomy" id="7897"/>
    <lineage>
        <taxon>Eukaryota</taxon>
        <taxon>Metazoa</taxon>
        <taxon>Chordata</taxon>
        <taxon>Craniata</taxon>
        <taxon>Vertebrata</taxon>
        <taxon>Euteleostomi</taxon>
        <taxon>Coelacanthiformes</taxon>
        <taxon>Coelacanthidae</taxon>
        <taxon>Latimeria</taxon>
    </lineage>
</organism>
<dbReference type="STRING" id="7897.ENSLACP00000002824"/>
<dbReference type="GO" id="GO:0005802">
    <property type="term" value="C:trans-Golgi network"/>
    <property type="evidence" value="ECO:0007669"/>
    <property type="project" value="UniProtKB-UniRule"/>
</dbReference>
<evidence type="ECO:0000256" key="4">
    <source>
        <dbReference type="ARBA" id="ARBA00023288"/>
    </source>
</evidence>
<dbReference type="eggNOG" id="KOG4423">
    <property type="taxonomic scope" value="Eukaryota"/>
</dbReference>
<keyword evidence="7" id="KW-0472">Membrane</keyword>